<dbReference type="Proteomes" id="UP000619479">
    <property type="component" value="Unassembled WGS sequence"/>
</dbReference>
<comment type="caution">
    <text evidence="2">The sequence shown here is derived from an EMBL/GenBank/DDBJ whole genome shotgun (WGS) entry which is preliminary data.</text>
</comment>
<dbReference type="EMBL" id="BOMH01000056">
    <property type="protein sequence ID" value="GID68949.1"/>
    <property type="molecule type" value="Genomic_DNA"/>
</dbReference>
<name>A0A919INL6_9ACTN</name>
<accession>A0A919INL6</accession>
<feature type="region of interest" description="Disordered" evidence="1">
    <location>
        <begin position="67"/>
        <end position="89"/>
    </location>
</feature>
<sequence>MTALDDAARQAARRYGVNPDEFIRRVRSARSRRIERAARPVKRCGTCGEHLPAQAFAEDTREADHLKSTCKSCDAQRQRDRRASRVAGA</sequence>
<keyword evidence="3" id="KW-1185">Reference proteome</keyword>
<dbReference type="AlphaFoldDB" id="A0A919INL6"/>
<feature type="compositionally biased region" description="Basic and acidic residues" evidence="1">
    <location>
        <begin position="74"/>
        <end position="83"/>
    </location>
</feature>
<evidence type="ECO:0000256" key="1">
    <source>
        <dbReference type="SAM" id="MobiDB-lite"/>
    </source>
</evidence>
<organism evidence="2 3">
    <name type="scientific">Actinoplanes cyaneus</name>
    <dbReference type="NCBI Taxonomy" id="52696"/>
    <lineage>
        <taxon>Bacteria</taxon>
        <taxon>Bacillati</taxon>
        <taxon>Actinomycetota</taxon>
        <taxon>Actinomycetes</taxon>
        <taxon>Micromonosporales</taxon>
        <taxon>Micromonosporaceae</taxon>
        <taxon>Actinoplanes</taxon>
    </lineage>
</organism>
<evidence type="ECO:0000313" key="3">
    <source>
        <dbReference type="Proteomes" id="UP000619479"/>
    </source>
</evidence>
<reference evidence="2" key="1">
    <citation type="submission" date="2021-01" db="EMBL/GenBank/DDBJ databases">
        <title>Whole genome shotgun sequence of Actinoplanes cyaneus NBRC 14990.</title>
        <authorList>
            <person name="Komaki H."/>
            <person name="Tamura T."/>
        </authorList>
    </citation>
    <scope>NUCLEOTIDE SEQUENCE</scope>
    <source>
        <strain evidence="2">NBRC 14990</strain>
    </source>
</reference>
<proteinExistence type="predicted"/>
<evidence type="ECO:0000313" key="2">
    <source>
        <dbReference type="EMBL" id="GID68949.1"/>
    </source>
</evidence>
<protein>
    <submittedName>
        <fullName evidence="2">Uncharacterized protein</fullName>
    </submittedName>
</protein>
<gene>
    <name evidence="2" type="ORF">Acy02nite_68300</name>
</gene>